<comment type="caution">
    <text evidence="1">The sequence shown here is derived from an EMBL/GenBank/DDBJ whole genome shotgun (WGS) entry which is preliminary data.</text>
</comment>
<proteinExistence type="predicted"/>
<sequence length="96" mass="10764">MLRAFVTLLLTGATCWANFRLFTRLRSLVLLDLEGKIRTTLLQSNLCNISYFCLNLVKERPVSRRGPLAAVAHHVDLDISTAMKQYINSGAELSVL</sequence>
<gene>
    <name evidence="1" type="ORF">CPB83DRAFT_583790</name>
</gene>
<accession>A0A9P6JT81</accession>
<reference evidence="1" key="1">
    <citation type="submission" date="2020-11" db="EMBL/GenBank/DDBJ databases">
        <authorList>
            <consortium name="DOE Joint Genome Institute"/>
            <person name="Ahrendt S."/>
            <person name="Riley R."/>
            <person name="Andreopoulos W."/>
            <person name="Labutti K."/>
            <person name="Pangilinan J."/>
            <person name="Ruiz-Duenas F.J."/>
            <person name="Barrasa J.M."/>
            <person name="Sanchez-Garcia M."/>
            <person name="Camarero S."/>
            <person name="Miyauchi S."/>
            <person name="Serrano A."/>
            <person name="Linde D."/>
            <person name="Babiker R."/>
            <person name="Drula E."/>
            <person name="Ayuso-Fernandez I."/>
            <person name="Pacheco R."/>
            <person name="Padilla G."/>
            <person name="Ferreira P."/>
            <person name="Barriuso J."/>
            <person name="Kellner H."/>
            <person name="Castanera R."/>
            <person name="Alfaro M."/>
            <person name="Ramirez L."/>
            <person name="Pisabarro A.G."/>
            <person name="Kuo A."/>
            <person name="Tritt A."/>
            <person name="Lipzen A."/>
            <person name="He G."/>
            <person name="Yan M."/>
            <person name="Ng V."/>
            <person name="Cullen D."/>
            <person name="Martin F."/>
            <person name="Rosso M.-N."/>
            <person name="Henrissat B."/>
            <person name="Hibbett D."/>
            <person name="Martinez A.T."/>
            <person name="Grigoriev I.V."/>
        </authorList>
    </citation>
    <scope>NUCLEOTIDE SEQUENCE</scope>
    <source>
        <strain evidence="1">CBS 506.95</strain>
    </source>
</reference>
<organism evidence="1 2">
    <name type="scientific">Crepidotus variabilis</name>
    <dbReference type="NCBI Taxonomy" id="179855"/>
    <lineage>
        <taxon>Eukaryota</taxon>
        <taxon>Fungi</taxon>
        <taxon>Dikarya</taxon>
        <taxon>Basidiomycota</taxon>
        <taxon>Agaricomycotina</taxon>
        <taxon>Agaricomycetes</taxon>
        <taxon>Agaricomycetidae</taxon>
        <taxon>Agaricales</taxon>
        <taxon>Agaricineae</taxon>
        <taxon>Crepidotaceae</taxon>
        <taxon>Crepidotus</taxon>
    </lineage>
</organism>
<evidence type="ECO:0000313" key="1">
    <source>
        <dbReference type="EMBL" id="KAF9532817.1"/>
    </source>
</evidence>
<evidence type="ECO:0000313" key="2">
    <source>
        <dbReference type="Proteomes" id="UP000807306"/>
    </source>
</evidence>
<protein>
    <submittedName>
        <fullName evidence="1">Uncharacterized protein</fullName>
    </submittedName>
</protein>
<name>A0A9P6JT81_9AGAR</name>
<dbReference type="EMBL" id="MU157830">
    <property type="protein sequence ID" value="KAF9532817.1"/>
    <property type="molecule type" value="Genomic_DNA"/>
</dbReference>
<keyword evidence="2" id="KW-1185">Reference proteome</keyword>
<dbReference type="AlphaFoldDB" id="A0A9P6JT81"/>
<dbReference type="Proteomes" id="UP000807306">
    <property type="component" value="Unassembled WGS sequence"/>
</dbReference>